<dbReference type="KEGG" id="dhd:Dhaf_1461"/>
<sequence length="109" mass="12735">MNAGDLRKRITLQVLSDKTTNENGFPLPEDERYQDHVTIWAAVYPLKGSEFWTAKTTYNKNVVKFICRYIPGVNADMQIKYNNRIFDIIGVIDVDERHKWLQIMGEEVV</sequence>
<dbReference type="Proteomes" id="UP000007726">
    <property type="component" value="Chromosome"/>
</dbReference>
<dbReference type="AlphaFoldDB" id="B8FNY9"/>
<dbReference type="RefSeq" id="WP_015943447.1">
    <property type="nucleotide sequence ID" value="NC_011830.1"/>
</dbReference>
<dbReference type="NCBIfam" id="TIGR01563">
    <property type="entry name" value="gp16_SPP1"/>
    <property type="match status" value="1"/>
</dbReference>
<dbReference type="Pfam" id="PF05521">
    <property type="entry name" value="Phage_HCP"/>
    <property type="match status" value="1"/>
</dbReference>
<dbReference type="InterPro" id="IPR008767">
    <property type="entry name" value="Phage_SPP1_head-tail_adaptor"/>
</dbReference>
<dbReference type="HOGENOM" id="CLU_147810_1_0_9"/>
<evidence type="ECO:0000313" key="2">
    <source>
        <dbReference type="Proteomes" id="UP000007726"/>
    </source>
</evidence>
<reference evidence="1 2" key="1">
    <citation type="journal article" date="2012" name="BMC Microbiol.">
        <title>Genome sequence of Desulfitobacterium hafniense DCB-2, a Gram-positive anaerobe capable of dehalogenation and metal reduction.</title>
        <authorList>
            <person name="Kim S.H."/>
            <person name="Harzman C."/>
            <person name="Davis J.K."/>
            <person name="Hutcheson R."/>
            <person name="Broderick J.B."/>
            <person name="Marsh T.L."/>
            <person name="Tiedje J.M."/>
        </authorList>
    </citation>
    <scope>NUCLEOTIDE SEQUENCE [LARGE SCALE GENOMIC DNA]</scope>
    <source>
        <strain evidence="2">DSM 10664 / DCB-2</strain>
    </source>
</reference>
<dbReference type="Gene3D" id="2.40.10.270">
    <property type="entry name" value="Bacteriophage SPP1 head-tail adaptor protein"/>
    <property type="match status" value="1"/>
</dbReference>
<accession>B8FNY9</accession>
<organism evidence="1 2">
    <name type="scientific">Desulfitobacterium hafniense (strain DSM 10664 / DCB-2)</name>
    <dbReference type="NCBI Taxonomy" id="272564"/>
    <lineage>
        <taxon>Bacteria</taxon>
        <taxon>Bacillati</taxon>
        <taxon>Bacillota</taxon>
        <taxon>Clostridia</taxon>
        <taxon>Eubacteriales</taxon>
        <taxon>Desulfitobacteriaceae</taxon>
        <taxon>Desulfitobacterium</taxon>
    </lineage>
</organism>
<proteinExistence type="predicted"/>
<gene>
    <name evidence="1" type="ordered locus">Dhaf_1461</name>
</gene>
<name>B8FNY9_DESHD</name>
<dbReference type="EMBL" id="CP001336">
    <property type="protein sequence ID" value="ACL19514.1"/>
    <property type="molecule type" value="Genomic_DNA"/>
</dbReference>
<dbReference type="InterPro" id="IPR038666">
    <property type="entry name" value="SSP1_head-tail_sf"/>
</dbReference>
<protein>
    <submittedName>
        <fullName evidence="1">Phage head-tail adaptor</fullName>
    </submittedName>
</protein>
<evidence type="ECO:0000313" key="1">
    <source>
        <dbReference type="EMBL" id="ACL19514.1"/>
    </source>
</evidence>